<sequence length="112" mass="12469">MCTEWICKLLEMSGDEKDMIKIKNDYIQYLKIMVGEAVLHGPFTHMPPELYLLPLPEYLGKLMKDSIPELPRNGPIAPVISHSSQDGRACLSAQKIPGGGMFFYMAVSPDGL</sequence>
<protein>
    <recommendedName>
        <fullName evidence="1">DUF4485 domain-containing protein</fullName>
    </recommendedName>
</protein>
<proteinExistence type="predicted"/>
<dbReference type="AlphaFoldDB" id="A0A8K0KH99"/>
<dbReference type="InterPro" id="IPR027831">
    <property type="entry name" value="DUF4485"/>
</dbReference>
<dbReference type="Proteomes" id="UP000792457">
    <property type="component" value="Unassembled WGS sequence"/>
</dbReference>
<evidence type="ECO:0000313" key="3">
    <source>
        <dbReference type="Proteomes" id="UP000792457"/>
    </source>
</evidence>
<name>A0A8K0KH99_LADFU</name>
<evidence type="ECO:0000259" key="1">
    <source>
        <dbReference type="Pfam" id="PF14846"/>
    </source>
</evidence>
<accession>A0A8K0KH99</accession>
<dbReference type="EMBL" id="KZ308789">
    <property type="protein sequence ID" value="KAG8234209.1"/>
    <property type="molecule type" value="Genomic_DNA"/>
</dbReference>
<reference evidence="2" key="1">
    <citation type="submission" date="2013-04" db="EMBL/GenBank/DDBJ databases">
        <authorList>
            <person name="Qu J."/>
            <person name="Murali S.C."/>
            <person name="Bandaranaike D."/>
            <person name="Bellair M."/>
            <person name="Blankenburg K."/>
            <person name="Chao H."/>
            <person name="Dinh H."/>
            <person name="Doddapaneni H."/>
            <person name="Downs B."/>
            <person name="Dugan-Rocha S."/>
            <person name="Elkadiri S."/>
            <person name="Gnanaolivu R.D."/>
            <person name="Hernandez B."/>
            <person name="Javaid M."/>
            <person name="Jayaseelan J.C."/>
            <person name="Lee S."/>
            <person name="Li M."/>
            <person name="Ming W."/>
            <person name="Munidasa M."/>
            <person name="Muniz J."/>
            <person name="Nguyen L."/>
            <person name="Ongeri F."/>
            <person name="Osuji N."/>
            <person name="Pu L.-L."/>
            <person name="Puazo M."/>
            <person name="Qu C."/>
            <person name="Quiroz J."/>
            <person name="Raj R."/>
            <person name="Weissenberger G."/>
            <person name="Xin Y."/>
            <person name="Zou X."/>
            <person name="Han Y."/>
            <person name="Richards S."/>
            <person name="Worley K."/>
            <person name="Muzny D."/>
            <person name="Gibbs R."/>
        </authorList>
    </citation>
    <scope>NUCLEOTIDE SEQUENCE</scope>
    <source>
        <strain evidence="2">Sampled in the wild</strain>
    </source>
</reference>
<reference evidence="2" key="2">
    <citation type="submission" date="2017-10" db="EMBL/GenBank/DDBJ databases">
        <title>Ladona fulva Genome sequencing and assembly.</title>
        <authorList>
            <person name="Murali S."/>
            <person name="Richards S."/>
            <person name="Bandaranaike D."/>
            <person name="Bellair M."/>
            <person name="Blankenburg K."/>
            <person name="Chao H."/>
            <person name="Dinh H."/>
            <person name="Doddapaneni H."/>
            <person name="Dugan-Rocha S."/>
            <person name="Elkadiri S."/>
            <person name="Gnanaolivu R."/>
            <person name="Hernandez B."/>
            <person name="Skinner E."/>
            <person name="Javaid M."/>
            <person name="Lee S."/>
            <person name="Li M."/>
            <person name="Ming W."/>
            <person name="Munidasa M."/>
            <person name="Muniz J."/>
            <person name="Nguyen L."/>
            <person name="Hughes D."/>
            <person name="Osuji N."/>
            <person name="Pu L.-L."/>
            <person name="Puazo M."/>
            <person name="Qu C."/>
            <person name="Quiroz J."/>
            <person name="Raj R."/>
            <person name="Weissenberger G."/>
            <person name="Xin Y."/>
            <person name="Zou X."/>
            <person name="Han Y."/>
            <person name="Worley K."/>
            <person name="Muzny D."/>
            <person name="Gibbs R."/>
        </authorList>
    </citation>
    <scope>NUCLEOTIDE SEQUENCE</scope>
    <source>
        <strain evidence="2">Sampled in the wild</strain>
    </source>
</reference>
<evidence type="ECO:0000313" key="2">
    <source>
        <dbReference type="EMBL" id="KAG8234209.1"/>
    </source>
</evidence>
<gene>
    <name evidence="2" type="ORF">J437_LFUL013806</name>
</gene>
<dbReference type="Pfam" id="PF14846">
    <property type="entry name" value="DUF4485"/>
    <property type="match status" value="1"/>
</dbReference>
<comment type="caution">
    <text evidence="2">The sequence shown here is derived from an EMBL/GenBank/DDBJ whole genome shotgun (WGS) entry which is preliminary data.</text>
</comment>
<feature type="domain" description="DUF4485" evidence="1">
    <location>
        <begin position="1"/>
        <end position="58"/>
    </location>
</feature>
<dbReference type="OrthoDB" id="6572380at2759"/>
<keyword evidence="3" id="KW-1185">Reference proteome</keyword>
<organism evidence="2 3">
    <name type="scientific">Ladona fulva</name>
    <name type="common">Scarce chaser dragonfly</name>
    <name type="synonym">Libellula fulva</name>
    <dbReference type="NCBI Taxonomy" id="123851"/>
    <lineage>
        <taxon>Eukaryota</taxon>
        <taxon>Metazoa</taxon>
        <taxon>Ecdysozoa</taxon>
        <taxon>Arthropoda</taxon>
        <taxon>Hexapoda</taxon>
        <taxon>Insecta</taxon>
        <taxon>Pterygota</taxon>
        <taxon>Palaeoptera</taxon>
        <taxon>Odonata</taxon>
        <taxon>Epiprocta</taxon>
        <taxon>Anisoptera</taxon>
        <taxon>Libelluloidea</taxon>
        <taxon>Libellulidae</taxon>
        <taxon>Ladona</taxon>
    </lineage>
</organism>